<protein>
    <recommendedName>
        <fullName evidence="9">GMP synthase [glutamine-hydrolyzing]</fullName>
        <ecNumber evidence="9">6.3.5.2</ecNumber>
    </recommendedName>
    <alternativeName>
        <fullName evidence="9">GMP synthetase</fullName>
    </alternativeName>
    <alternativeName>
        <fullName evidence="9">Glutamine amidotransferase</fullName>
    </alternativeName>
</protein>
<evidence type="ECO:0000259" key="11">
    <source>
        <dbReference type="PROSITE" id="PS51553"/>
    </source>
</evidence>
<dbReference type="PROSITE" id="PS51553">
    <property type="entry name" value="GMPS_ATP_PPASE"/>
    <property type="match status" value="1"/>
</dbReference>
<dbReference type="CDD" id="cd01997">
    <property type="entry name" value="GMP_synthase_C"/>
    <property type="match status" value="1"/>
</dbReference>
<organism evidence="12 13">
    <name type="scientific">Candidatus Wildermuthbacteria bacterium RIFCSPHIGHO2_01_FULL_48_27b</name>
    <dbReference type="NCBI Taxonomy" id="1802447"/>
    <lineage>
        <taxon>Bacteria</taxon>
        <taxon>Candidatus Wildermuthiibacteriota</taxon>
    </lineage>
</organism>
<evidence type="ECO:0000256" key="4">
    <source>
        <dbReference type="ARBA" id="ARBA00022741"/>
    </source>
</evidence>
<gene>
    <name evidence="9" type="primary">guaA</name>
    <name evidence="12" type="ORF">A2843_00465</name>
</gene>
<dbReference type="GO" id="GO:0005524">
    <property type="term" value="F:ATP binding"/>
    <property type="evidence" value="ECO:0007669"/>
    <property type="project" value="UniProtKB-UniRule"/>
</dbReference>
<evidence type="ECO:0000256" key="7">
    <source>
        <dbReference type="ARBA" id="ARBA00022840"/>
    </source>
</evidence>
<keyword evidence="3 9" id="KW-0436">Ligase</keyword>
<dbReference type="SUPFAM" id="SSF52317">
    <property type="entry name" value="Class I glutamine amidotransferase-like"/>
    <property type="match status" value="1"/>
</dbReference>
<dbReference type="InterPro" id="IPR022955">
    <property type="entry name" value="GMP_synthase"/>
</dbReference>
<dbReference type="EMBL" id="MHTS01000013">
    <property type="protein sequence ID" value="OHA64525.1"/>
    <property type="molecule type" value="Genomic_DNA"/>
</dbReference>
<dbReference type="PANTHER" id="PTHR11922">
    <property type="entry name" value="GMP SYNTHASE-RELATED"/>
    <property type="match status" value="1"/>
</dbReference>
<comment type="subunit">
    <text evidence="9">Homodimer.</text>
</comment>
<dbReference type="PRINTS" id="PR00099">
    <property type="entry name" value="CPSGATASE"/>
</dbReference>
<dbReference type="Pfam" id="PF00117">
    <property type="entry name" value="GATase"/>
    <property type="match status" value="1"/>
</dbReference>
<dbReference type="Gene3D" id="3.30.300.10">
    <property type="match status" value="1"/>
</dbReference>
<dbReference type="FunFam" id="3.30.300.10:FF:000002">
    <property type="entry name" value="GMP synthase [glutamine-hydrolyzing]"/>
    <property type="match status" value="1"/>
</dbReference>
<dbReference type="PANTHER" id="PTHR11922:SF2">
    <property type="entry name" value="GMP SYNTHASE [GLUTAMINE-HYDROLYZING]"/>
    <property type="match status" value="1"/>
</dbReference>
<dbReference type="InterPro" id="IPR022310">
    <property type="entry name" value="NAD/GMP_synthase"/>
</dbReference>
<keyword evidence="6 9" id="KW-0658">Purine biosynthesis</keyword>
<feature type="active site" evidence="9">
    <location>
        <position position="175"/>
    </location>
</feature>
<dbReference type="GO" id="GO:0003921">
    <property type="term" value="F:GMP synthase activity"/>
    <property type="evidence" value="ECO:0007669"/>
    <property type="project" value="InterPro"/>
</dbReference>
<proteinExistence type="inferred from homology"/>
<reference evidence="12 13" key="1">
    <citation type="journal article" date="2016" name="Nat. Commun.">
        <title>Thousands of microbial genomes shed light on interconnected biogeochemical processes in an aquifer system.</title>
        <authorList>
            <person name="Anantharaman K."/>
            <person name="Brown C.T."/>
            <person name="Hug L.A."/>
            <person name="Sharon I."/>
            <person name="Castelle C.J."/>
            <person name="Probst A.J."/>
            <person name="Thomas B.C."/>
            <person name="Singh A."/>
            <person name="Wilkins M.J."/>
            <person name="Karaoz U."/>
            <person name="Brodie E.L."/>
            <person name="Williams K.H."/>
            <person name="Hubbard S.S."/>
            <person name="Banfield J.F."/>
        </authorList>
    </citation>
    <scope>NUCLEOTIDE SEQUENCE [LARGE SCALE GENOMIC DNA]</scope>
</reference>
<dbReference type="InterPro" id="IPR029062">
    <property type="entry name" value="Class_I_gatase-like"/>
</dbReference>
<keyword evidence="5 9" id="KW-0332">GMP biosynthesis</keyword>
<dbReference type="GO" id="GO:0005829">
    <property type="term" value="C:cytosol"/>
    <property type="evidence" value="ECO:0007669"/>
    <property type="project" value="TreeGrafter"/>
</dbReference>
<comment type="caution">
    <text evidence="12">The sequence shown here is derived from an EMBL/GenBank/DDBJ whole genome shotgun (WGS) entry which is preliminary data.</text>
</comment>
<dbReference type="NCBIfam" id="TIGR00888">
    <property type="entry name" value="guaA_Nterm"/>
    <property type="match status" value="1"/>
</dbReference>
<keyword evidence="8 9" id="KW-0315">Glutamine amidotransferase</keyword>
<dbReference type="SUPFAM" id="SSF54810">
    <property type="entry name" value="GMP synthetase C-terminal dimerisation domain"/>
    <property type="match status" value="1"/>
</dbReference>
<name>A0A1G2QV85_9BACT</name>
<dbReference type="NCBIfam" id="TIGR00884">
    <property type="entry name" value="guaA_Cterm"/>
    <property type="match status" value="1"/>
</dbReference>
<dbReference type="InterPro" id="IPR025777">
    <property type="entry name" value="GMPS_ATP_PPase_dom"/>
</dbReference>
<evidence type="ECO:0000256" key="3">
    <source>
        <dbReference type="ARBA" id="ARBA00022598"/>
    </source>
</evidence>
<comment type="function">
    <text evidence="1 9">Catalyzes the synthesis of GMP from XMP.</text>
</comment>
<evidence type="ECO:0000256" key="9">
    <source>
        <dbReference type="HAMAP-Rule" id="MF_00344"/>
    </source>
</evidence>
<feature type="active site" evidence="9">
    <location>
        <position position="177"/>
    </location>
</feature>
<dbReference type="FunFam" id="3.40.50.880:FF:000001">
    <property type="entry name" value="GMP synthase [glutamine-hydrolyzing]"/>
    <property type="match status" value="1"/>
</dbReference>
<dbReference type="PRINTS" id="PR00096">
    <property type="entry name" value="GATASE"/>
</dbReference>
<dbReference type="PRINTS" id="PR00097">
    <property type="entry name" value="ANTSNTHASEII"/>
</dbReference>
<dbReference type="Pfam" id="PF00958">
    <property type="entry name" value="GMP_synt_C"/>
    <property type="match status" value="1"/>
</dbReference>
<dbReference type="InterPro" id="IPR001674">
    <property type="entry name" value="GMP_synth_C"/>
</dbReference>
<evidence type="ECO:0000256" key="6">
    <source>
        <dbReference type="ARBA" id="ARBA00022755"/>
    </source>
</evidence>
<dbReference type="InterPro" id="IPR017926">
    <property type="entry name" value="GATASE"/>
</dbReference>
<comment type="catalytic activity">
    <reaction evidence="9">
        <text>XMP + L-glutamine + ATP + H2O = GMP + L-glutamate + AMP + diphosphate + 2 H(+)</text>
        <dbReference type="Rhea" id="RHEA:11680"/>
        <dbReference type="ChEBI" id="CHEBI:15377"/>
        <dbReference type="ChEBI" id="CHEBI:15378"/>
        <dbReference type="ChEBI" id="CHEBI:29985"/>
        <dbReference type="ChEBI" id="CHEBI:30616"/>
        <dbReference type="ChEBI" id="CHEBI:33019"/>
        <dbReference type="ChEBI" id="CHEBI:57464"/>
        <dbReference type="ChEBI" id="CHEBI:58115"/>
        <dbReference type="ChEBI" id="CHEBI:58359"/>
        <dbReference type="ChEBI" id="CHEBI:456215"/>
        <dbReference type="EC" id="6.3.5.2"/>
    </reaction>
</comment>
<keyword evidence="7 9" id="KW-0067">ATP-binding</keyword>
<keyword evidence="4 9" id="KW-0547">Nucleotide-binding</keyword>
<comment type="pathway">
    <text evidence="2 9">Purine metabolism; GMP biosynthesis; GMP from XMP (L-Gln route): step 1/1.</text>
</comment>
<dbReference type="AlphaFoldDB" id="A0A1G2QV85"/>
<dbReference type="InterPro" id="IPR014729">
    <property type="entry name" value="Rossmann-like_a/b/a_fold"/>
</dbReference>
<evidence type="ECO:0000313" key="12">
    <source>
        <dbReference type="EMBL" id="OHA64525.1"/>
    </source>
</evidence>
<evidence type="ECO:0000256" key="5">
    <source>
        <dbReference type="ARBA" id="ARBA00022749"/>
    </source>
</evidence>
<dbReference type="Gene3D" id="3.40.50.880">
    <property type="match status" value="1"/>
</dbReference>
<dbReference type="NCBIfam" id="NF000848">
    <property type="entry name" value="PRK00074.1"/>
    <property type="match status" value="1"/>
</dbReference>
<evidence type="ECO:0000256" key="8">
    <source>
        <dbReference type="ARBA" id="ARBA00022962"/>
    </source>
</evidence>
<dbReference type="PROSITE" id="PS51273">
    <property type="entry name" value="GATASE_TYPE_1"/>
    <property type="match status" value="1"/>
</dbReference>
<feature type="domain" description="GMPS ATP-PPase" evidence="11">
    <location>
        <begin position="202"/>
        <end position="396"/>
    </location>
</feature>
<dbReference type="UniPathway" id="UPA00189">
    <property type="reaction ID" value="UER00296"/>
</dbReference>
<dbReference type="HAMAP" id="MF_00344">
    <property type="entry name" value="GMP_synthase"/>
    <property type="match status" value="1"/>
</dbReference>
<evidence type="ECO:0000313" key="13">
    <source>
        <dbReference type="Proteomes" id="UP000178170"/>
    </source>
</evidence>
<evidence type="ECO:0000256" key="2">
    <source>
        <dbReference type="ARBA" id="ARBA00005153"/>
    </source>
</evidence>
<dbReference type="Gene3D" id="3.40.50.620">
    <property type="entry name" value="HUPs"/>
    <property type="match status" value="1"/>
</dbReference>
<evidence type="ECO:0000256" key="1">
    <source>
        <dbReference type="ARBA" id="ARBA00002332"/>
    </source>
</evidence>
<feature type="active site" description="Nucleophile" evidence="9">
    <location>
        <position position="88"/>
    </location>
</feature>
<feature type="binding site" evidence="10">
    <location>
        <begin position="229"/>
        <end position="235"/>
    </location>
    <ligand>
        <name>ATP</name>
        <dbReference type="ChEBI" id="CHEBI:30616"/>
    </ligand>
</feature>
<dbReference type="CDD" id="cd01742">
    <property type="entry name" value="GATase1_GMP_Synthase"/>
    <property type="match status" value="1"/>
</dbReference>
<dbReference type="Pfam" id="PF02540">
    <property type="entry name" value="NAD_synthase"/>
    <property type="match status" value="1"/>
</dbReference>
<dbReference type="Proteomes" id="UP000178170">
    <property type="component" value="Unassembled WGS sequence"/>
</dbReference>
<dbReference type="EC" id="6.3.5.2" evidence="9"/>
<dbReference type="InterPro" id="IPR004739">
    <property type="entry name" value="GMP_synth_GATase"/>
</dbReference>
<dbReference type="SUPFAM" id="SSF52402">
    <property type="entry name" value="Adenine nucleotide alpha hydrolases-like"/>
    <property type="match status" value="1"/>
</dbReference>
<sequence>MPSTQPSSGKIPAILVFDFGSQYSQLIARRLRSLGVSVQLVPHTFPLDKVSGAKGIILSGGPNSVYEKGAATMSRKILKLGIPILGICYGMQLLAHLEGGKVQRSSKKEYGPATLELLQKSRLFEGLPRSFSVWMSHGDQVAQLPKGFVQTASSTNSSNAAIEDKKRKLYGIQFHPEVEHTQYGKEILQNFVFGVCKCKRLNEIDNLIEKKIEEIRNVVGKERVICATSGGVDSSVVAALVSKAIGNQLACIFVNSGTLRKGETREARKLLQDTLHLKVKYVNAETQFLRALKGVSYGETKRKIIGREFIRVFDTSARGIKPAPSFLAQGTIHSDVVESARTDTGKKTQTIKSHHNVGGLPKKLRLRLLEPLRDLFKDEVRQLGLALGLPESAVWRQPFPGPGLAIRVVGEVTKQKLDILREADAIVREEIENAGLSRDLYQYFAILLNDKTVGVRGDQRAYAYPVVVKAVVSSDIMTSDWARLPYDLLSHLSWRITSEVPQITRVLYDITPKPPGTTEWE</sequence>
<accession>A0A1G2QV85</accession>
<evidence type="ECO:0000256" key="10">
    <source>
        <dbReference type="PROSITE-ProRule" id="PRU00886"/>
    </source>
</evidence>